<feature type="region of interest" description="Disordered" evidence="7">
    <location>
        <begin position="99"/>
        <end position="120"/>
    </location>
</feature>
<dbReference type="Proteomes" id="UP000625711">
    <property type="component" value="Unassembled WGS sequence"/>
</dbReference>
<dbReference type="InterPro" id="IPR017968">
    <property type="entry name" value="Acylphosphatase_CS"/>
</dbReference>
<dbReference type="InterPro" id="IPR036046">
    <property type="entry name" value="Acylphosphatase-like_dom_sf"/>
</dbReference>
<feature type="active site" evidence="5">
    <location>
        <position position="42"/>
    </location>
</feature>
<comment type="caution">
    <text evidence="9">The sequence shown here is derived from an EMBL/GenBank/DDBJ whole genome shotgun (WGS) entry which is preliminary data.</text>
</comment>
<dbReference type="PANTHER" id="PTHR10029">
    <property type="entry name" value="ACYLPHOSPHATASE"/>
    <property type="match status" value="1"/>
</dbReference>
<keyword evidence="10" id="KW-1185">Reference proteome</keyword>
<dbReference type="Pfam" id="PF00708">
    <property type="entry name" value="Acylphosphatase"/>
    <property type="match status" value="1"/>
</dbReference>
<dbReference type="GO" id="GO:0003998">
    <property type="term" value="F:acylphosphatase activity"/>
    <property type="evidence" value="ECO:0007669"/>
    <property type="project" value="UniProtKB-EC"/>
</dbReference>
<organism evidence="9 10">
    <name type="scientific">Rhynchophorus ferrugineus</name>
    <name type="common">Red palm weevil</name>
    <name type="synonym">Curculio ferrugineus</name>
    <dbReference type="NCBI Taxonomy" id="354439"/>
    <lineage>
        <taxon>Eukaryota</taxon>
        <taxon>Metazoa</taxon>
        <taxon>Ecdysozoa</taxon>
        <taxon>Arthropoda</taxon>
        <taxon>Hexapoda</taxon>
        <taxon>Insecta</taxon>
        <taxon>Pterygota</taxon>
        <taxon>Neoptera</taxon>
        <taxon>Endopterygota</taxon>
        <taxon>Coleoptera</taxon>
        <taxon>Polyphaga</taxon>
        <taxon>Cucujiformia</taxon>
        <taxon>Curculionidae</taxon>
        <taxon>Dryophthorinae</taxon>
        <taxon>Rhynchophorus</taxon>
    </lineage>
</organism>
<evidence type="ECO:0000313" key="9">
    <source>
        <dbReference type="EMBL" id="KAF7280727.1"/>
    </source>
</evidence>
<dbReference type="PROSITE" id="PS51160">
    <property type="entry name" value="ACYLPHOSPHATASE_3"/>
    <property type="match status" value="1"/>
</dbReference>
<evidence type="ECO:0000256" key="5">
    <source>
        <dbReference type="PROSITE-ProRule" id="PRU00520"/>
    </source>
</evidence>
<keyword evidence="3 5" id="KW-0378">Hydrolase</keyword>
<evidence type="ECO:0000256" key="7">
    <source>
        <dbReference type="SAM" id="MobiDB-lite"/>
    </source>
</evidence>
<evidence type="ECO:0000256" key="6">
    <source>
        <dbReference type="RuleBase" id="RU004168"/>
    </source>
</evidence>
<dbReference type="EMBL" id="JAACXV010000277">
    <property type="protein sequence ID" value="KAF7280727.1"/>
    <property type="molecule type" value="Genomic_DNA"/>
</dbReference>
<protein>
    <recommendedName>
        <fullName evidence="2 5">acylphosphatase</fullName>
        <ecNumber evidence="2 5">3.6.1.7</ecNumber>
    </recommendedName>
</protein>
<dbReference type="OrthoDB" id="7961613at2759"/>
<dbReference type="PANTHER" id="PTHR10029:SF3">
    <property type="entry name" value="ACYLPHOSPHATASE-RELATED"/>
    <property type="match status" value="1"/>
</dbReference>
<dbReference type="PROSITE" id="PS00150">
    <property type="entry name" value="ACYLPHOSPHATASE_1"/>
    <property type="match status" value="1"/>
</dbReference>
<dbReference type="Gene3D" id="3.30.70.100">
    <property type="match status" value="1"/>
</dbReference>
<comment type="similarity">
    <text evidence="1 6">Belongs to the acylphosphatase family.</text>
</comment>
<dbReference type="InterPro" id="IPR001792">
    <property type="entry name" value="Acylphosphatase-like_dom"/>
</dbReference>
<sequence>MDDFLNIWGCFFKIEGIVQGVSFRRHTKQEAKRLGIRGYCMNSKNSSVVGEIQGPLDRYMKMKAWLTHVGSPLSRIENAEFQNERLIFNYTYPQFRIKSEDNDPNAERLLNADDSDDNMT</sequence>
<dbReference type="EC" id="3.6.1.7" evidence="2 5"/>
<gene>
    <name evidence="9" type="ORF">GWI33_005583</name>
</gene>
<reference evidence="9" key="1">
    <citation type="submission" date="2020-08" db="EMBL/GenBank/DDBJ databases">
        <title>Genome sequencing and assembly of the red palm weevil Rhynchophorus ferrugineus.</title>
        <authorList>
            <person name="Dias G.B."/>
            <person name="Bergman C.M."/>
            <person name="Manee M."/>
        </authorList>
    </citation>
    <scope>NUCLEOTIDE SEQUENCE</scope>
    <source>
        <strain evidence="9">AA-2017</strain>
        <tissue evidence="9">Whole larva</tissue>
    </source>
</reference>
<feature type="active site" evidence="5">
    <location>
        <position position="24"/>
    </location>
</feature>
<dbReference type="InterPro" id="IPR020456">
    <property type="entry name" value="Acylphosphatase"/>
</dbReference>
<evidence type="ECO:0000256" key="4">
    <source>
        <dbReference type="ARBA" id="ARBA00047645"/>
    </source>
</evidence>
<evidence type="ECO:0000256" key="3">
    <source>
        <dbReference type="ARBA" id="ARBA00022801"/>
    </source>
</evidence>
<dbReference type="SUPFAM" id="SSF54975">
    <property type="entry name" value="Acylphosphatase/BLUF domain-like"/>
    <property type="match status" value="1"/>
</dbReference>
<evidence type="ECO:0000256" key="2">
    <source>
        <dbReference type="ARBA" id="ARBA00012150"/>
    </source>
</evidence>
<evidence type="ECO:0000313" key="10">
    <source>
        <dbReference type="Proteomes" id="UP000625711"/>
    </source>
</evidence>
<evidence type="ECO:0000256" key="1">
    <source>
        <dbReference type="ARBA" id="ARBA00005614"/>
    </source>
</evidence>
<evidence type="ECO:0000259" key="8">
    <source>
        <dbReference type="PROSITE" id="PS51160"/>
    </source>
</evidence>
<name>A0A834IGC5_RHYFE</name>
<proteinExistence type="inferred from homology"/>
<dbReference type="AlphaFoldDB" id="A0A834IGC5"/>
<comment type="catalytic activity">
    <reaction evidence="4 5">
        <text>an acyl phosphate + H2O = a carboxylate + phosphate + H(+)</text>
        <dbReference type="Rhea" id="RHEA:14965"/>
        <dbReference type="ChEBI" id="CHEBI:15377"/>
        <dbReference type="ChEBI" id="CHEBI:15378"/>
        <dbReference type="ChEBI" id="CHEBI:29067"/>
        <dbReference type="ChEBI" id="CHEBI:43474"/>
        <dbReference type="ChEBI" id="CHEBI:59918"/>
        <dbReference type="EC" id="3.6.1.7"/>
    </reaction>
</comment>
<accession>A0A834IGC5</accession>
<feature type="domain" description="Acylphosphatase-like" evidence="8">
    <location>
        <begin position="9"/>
        <end position="99"/>
    </location>
</feature>
<dbReference type="PRINTS" id="PR00112">
    <property type="entry name" value="ACYLPHPHTASE"/>
</dbReference>